<evidence type="ECO:0000256" key="9">
    <source>
        <dbReference type="ARBA" id="ARBA00023136"/>
    </source>
</evidence>
<proteinExistence type="predicted"/>
<keyword evidence="7" id="KW-1043">Host membrane</keyword>
<evidence type="ECO:0000256" key="14">
    <source>
        <dbReference type="SAM" id="Phobius"/>
    </source>
</evidence>
<keyword evidence="6 14" id="KW-0812">Transmembrane</keyword>
<evidence type="ECO:0000256" key="4">
    <source>
        <dbReference type="ARBA" id="ARBA00022511"/>
    </source>
</evidence>
<evidence type="ECO:0000256" key="6">
    <source>
        <dbReference type="ARBA" id="ARBA00022692"/>
    </source>
</evidence>
<reference evidence="15" key="2">
    <citation type="submission" date="2025-08" db="UniProtKB">
        <authorList>
            <consortium name="Ensembl"/>
        </authorList>
    </citation>
    <scope>IDENTIFICATION</scope>
</reference>
<evidence type="ECO:0000313" key="15">
    <source>
        <dbReference type="Ensembl" id="ENSECRP00000018968.1"/>
    </source>
</evidence>
<accession>A0A8C4SMR6</accession>
<dbReference type="Ensembl" id="ENSECRT00000019359.1">
    <property type="protein sequence ID" value="ENSECRP00000018968.1"/>
    <property type="gene ID" value="ENSECRG00000012689.1"/>
</dbReference>
<dbReference type="Proteomes" id="UP000694620">
    <property type="component" value="Chromosome 1"/>
</dbReference>
<keyword evidence="12" id="KW-0325">Glycoprotein</keyword>
<dbReference type="AlphaFoldDB" id="A0A8C4SMR6"/>
<comment type="subcellular location">
    <subcellularLocation>
        <location evidence="1">Host cell membrane</location>
        <topology evidence="1">Single-pass type I membrane protein</topology>
    </subcellularLocation>
    <subcellularLocation>
        <location evidence="2">Host endomembrane system</location>
        <topology evidence="2">Peripheral membrane protein</topology>
    </subcellularLocation>
    <subcellularLocation>
        <location evidence="3">Virion membrane</location>
        <topology evidence="3">Single-pass type I membrane protein</topology>
    </subcellularLocation>
</comment>
<evidence type="ECO:0000256" key="2">
    <source>
        <dbReference type="ARBA" id="ARBA00004531"/>
    </source>
</evidence>
<organism evidence="15 16">
    <name type="scientific">Erpetoichthys calabaricus</name>
    <name type="common">Rope fish</name>
    <name type="synonym">Calamoichthys calabaricus</name>
    <dbReference type="NCBI Taxonomy" id="27687"/>
    <lineage>
        <taxon>Eukaryota</taxon>
        <taxon>Metazoa</taxon>
        <taxon>Chordata</taxon>
        <taxon>Craniata</taxon>
        <taxon>Vertebrata</taxon>
        <taxon>Euteleostomi</taxon>
        <taxon>Actinopterygii</taxon>
        <taxon>Polypteriformes</taxon>
        <taxon>Polypteridae</taxon>
        <taxon>Erpetoichthys</taxon>
    </lineage>
</organism>
<keyword evidence="10" id="KW-0564">Palmitate</keyword>
<dbReference type="GeneTree" id="ENSGT00530000064449"/>
<dbReference type="InterPro" id="IPR018154">
    <property type="entry name" value="TLV/ENV_coat_polyprotein"/>
</dbReference>
<evidence type="ECO:0000256" key="12">
    <source>
        <dbReference type="ARBA" id="ARBA00023180"/>
    </source>
</evidence>
<evidence type="ECO:0000256" key="3">
    <source>
        <dbReference type="ARBA" id="ARBA00004563"/>
    </source>
</evidence>
<evidence type="ECO:0000256" key="8">
    <source>
        <dbReference type="ARBA" id="ARBA00022989"/>
    </source>
</evidence>
<evidence type="ECO:0000256" key="7">
    <source>
        <dbReference type="ARBA" id="ARBA00022870"/>
    </source>
</evidence>
<evidence type="ECO:0000256" key="10">
    <source>
        <dbReference type="ARBA" id="ARBA00023139"/>
    </source>
</evidence>
<evidence type="ECO:0000256" key="1">
    <source>
        <dbReference type="ARBA" id="ARBA00004402"/>
    </source>
</evidence>
<dbReference type="PANTHER" id="PTHR10424:SF81">
    <property type="entry name" value="ERVV2 PROTEIN"/>
    <property type="match status" value="1"/>
</dbReference>
<sequence length="357" mass="39831">MPLIVCADNHCNSGIYVLGVYVSGTDPLGRFLIKIDNPVTNTPHSLAHTPISPTFGSDFSPVRIMNISTLSSTFSFVTFPPNWSGTCAPIQLVMPFRLLCLLDFYPYLPLTPHIIPHLLFYFRHTRSLFHTPTDISLHGPGVYIDAIGVPRGVPDRFKARNQVAAGFESIIPQITINKNVDWINYNQQRFLNFTKDAIEGIHEQLDRTSLMTWQNRLALDMLLAEKGGVCAMFGDTCCTYIPNNTAPDGSITRALAGLTALSKELSTNSGITNPWDQWFASSFGSWGQWIRSVFISLVVTFCLLLLVGCCIIPLFRYIISKYFTASMERAYVLHDERMSRIASSIFSPLSLSSTISK</sequence>
<evidence type="ECO:0000256" key="11">
    <source>
        <dbReference type="ARBA" id="ARBA00023157"/>
    </source>
</evidence>
<evidence type="ECO:0000313" key="16">
    <source>
        <dbReference type="Proteomes" id="UP000694620"/>
    </source>
</evidence>
<keyword evidence="13" id="KW-0449">Lipoprotein</keyword>
<keyword evidence="16" id="KW-1185">Reference proteome</keyword>
<reference evidence="15" key="3">
    <citation type="submission" date="2025-09" db="UniProtKB">
        <authorList>
            <consortium name="Ensembl"/>
        </authorList>
    </citation>
    <scope>IDENTIFICATION</scope>
</reference>
<keyword evidence="5" id="KW-0945">Host-virus interaction</keyword>
<evidence type="ECO:0000256" key="13">
    <source>
        <dbReference type="ARBA" id="ARBA00023288"/>
    </source>
</evidence>
<keyword evidence="9 14" id="KW-0472">Membrane</keyword>
<name>A0A8C4SMR6_ERPCA</name>
<dbReference type="PANTHER" id="PTHR10424">
    <property type="entry name" value="VIRAL ENVELOPE PROTEIN"/>
    <property type="match status" value="1"/>
</dbReference>
<keyword evidence="11" id="KW-1015">Disulfide bond</keyword>
<evidence type="ECO:0000256" key="5">
    <source>
        <dbReference type="ARBA" id="ARBA00022581"/>
    </source>
</evidence>
<dbReference type="Gene3D" id="1.10.287.210">
    <property type="match status" value="1"/>
</dbReference>
<dbReference type="SUPFAM" id="SSF58069">
    <property type="entry name" value="Virus ectodomain"/>
    <property type="match status" value="1"/>
</dbReference>
<keyword evidence="8 14" id="KW-1133">Transmembrane helix</keyword>
<protein>
    <submittedName>
        <fullName evidence="15">Uncharacterized protein</fullName>
    </submittedName>
</protein>
<reference evidence="15" key="1">
    <citation type="submission" date="2021-06" db="EMBL/GenBank/DDBJ databases">
        <authorList>
            <consortium name="Wellcome Sanger Institute Data Sharing"/>
        </authorList>
    </citation>
    <scope>NUCLEOTIDE SEQUENCE [LARGE SCALE GENOMIC DNA]</scope>
</reference>
<dbReference type="CDD" id="cd09951">
    <property type="entry name" value="HERV-Rb-like_HR1-HR2"/>
    <property type="match status" value="1"/>
</dbReference>
<keyword evidence="4" id="KW-1032">Host cell membrane</keyword>
<dbReference type="Pfam" id="PF00429">
    <property type="entry name" value="TLV_coat"/>
    <property type="match status" value="1"/>
</dbReference>
<feature type="transmembrane region" description="Helical" evidence="14">
    <location>
        <begin position="293"/>
        <end position="319"/>
    </location>
</feature>